<sequence length="173" mass="20468">MEISDLSREELLKLVEDFGKRWLAHDGLWFQAIERSHGMDEAIEKDIEAWERFTEIEAKRIKKFLRLPESGGLEALEKALNFRLYAVINKQEMIREDKNTLVFRMNECRVQEARKRKKMPLFPCKPVGIVEYSGFAKTIDSRIQTEVISCPPDETDENYYCAWKFTLDEQNEK</sequence>
<organism evidence="1 2">
    <name type="scientific">Vulcanibacillus modesticaldus</name>
    <dbReference type="NCBI Taxonomy" id="337097"/>
    <lineage>
        <taxon>Bacteria</taxon>
        <taxon>Bacillati</taxon>
        <taxon>Bacillota</taxon>
        <taxon>Bacilli</taxon>
        <taxon>Bacillales</taxon>
        <taxon>Bacillaceae</taxon>
        <taxon>Vulcanibacillus</taxon>
    </lineage>
</organism>
<name>A0A1D2YVM5_9BACI</name>
<dbReference type="AlphaFoldDB" id="A0A1D2YVM5"/>
<evidence type="ECO:0000313" key="1">
    <source>
        <dbReference type="EMBL" id="OEF99713.1"/>
    </source>
</evidence>
<keyword evidence="2" id="KW-1185">Reference proteome</keyword>
<reference evidence="1 2" key="1">
    <citation type="submission" date="2016-09" db="EMBL/GenBank/DDBJ databases">
        <title>Draft genome sequence for the type strain of Vulcanibacillus modesticaldus BR, a strictly anaerobic, moderately thermophilic, and nitrate-reducing bacterium from deep sea-hydrothermal vents of the Mid-Atlantic Ridge.</title>
        <authorList>
            <person name="Abin C.A."/>
            <person name="Hollibaugh J.T."/>
        </authorList>
    </citation>
    <scope>NUCLEOTIDE SEQUENCE [LARGE SCALE GENOMIC DNA]</scope>
    <source>
        <strain evidence="1 2">BR</strain>
    </source>
</reference>
<dbReference type="RefSeq" id="WP_069656434.1">
    <property type="nucleotide sequence ID" value="NZ_MIJF01000015.1"/>
</dbReference>
<dbReference type="EMBL" id="MIJF01000015">
    <property type="protein sequence ID" value="OEF99713.1"/>
    <property type="molecule type" value="Genomic_DNA"/>
</dbReference>
<dbReference type="STRING" id="337097.BHF71_07755"/>
<dbReference type="OrthoDB" id="9793253at2"/>
<evidence type="ECO:0008006" key="3">
    <source>
        <dbReference type="Google" id="ProtNLM"/>
    </source>
</evidence>
<gene>
    <name evidence="1" type="ORF">BHF71_07755</name>
</gene>
<evidence type="ECO:0000313" key="2">
    <source>
        <dbReference type="Proteomes" id="UP000243739"/>
    </source>
</evidence>
<protein>
    <recommendedName>
        <fullName evidence="3">Cytosolic protein</fullName>
    </recommendedName>
</protein>
<dbReference type="Pfam" id="PF19620">
    <property type="entry name" value="DUF6125"/>
    <property type="match status" value="1"/>
</dbReference>
<dbReference type="Proteomes" id="UP000243739">
    <property type="component" value="Unassembled WGS sequence"/>
</dbReference>
<comment type="caution">
    <text evidence="1">The sequence shown here is derived from an EMBL/GenBank/DDBJ whole genome shotgun (WGS) entry which is preliminary data.</text>
</comment>
<proteinExistence type="predicted"/>
<accession>A0A1D2YVM5</accession>